<comment type="caution">
    <text evidence="12">The sequence shown here is derived from an EMBL/GenBank/DDBJ whole genome shotgun (WGS) entry which is preliminary data.</text>
</comment>
<dbReference type="InterPro" id="IPR004843">
    <property type="entry name" value="Calcineurin-like_PHP"/>
</dbReference>
<evidence type="ECO:0000256" key="2">
    <source>
        <dbReference type="ARBA" id="ARBA00004613"/>
    </source>
</evidence>
<evidence type="ECO:0000256" key="5">
    <source>
        <dbReference type="ARBA" id="ARBA00022723"/>
    </source>
</evidence>
<comment type="subcellular location">
    <subcellularLocation>
        <location evidence="2">Secreted</location>
    </subcellularLocation>
</comment>
<dbReference type="Gene3D" id="3.60.21.10">
    <property type="match status" value="1"/>
</dbReference>
<feature type="domain" description="Sphingomyelin phosphodiesterase C-terminal" evidence="11">
    <location>
        <begin position="283"/>
        <end position="425"/>
    </location>
</feature>
<gene>
    <name evidence="12" type="ORF">RRG08_002081</name>
</gene>
<organism evidence="12 13">
    <name type="scientific">Elysia crispata</name>
    <name type="common">lettuce slug</name>
    <dbReference type="NCBI Taxonomy" id="231223"/>
    <lineage>
        <taxon>Eukaryota</taxon>
        <taxon>Metazoa</taxon>
        <taxon>Spiralia</taxon>
        <taxon>Lophotrochozoa</taxon>
        <taxon>Mollusca</taxon>
        <taxon>Gastropoda</taxon>
        <taxon>Heterobranchia</taxon>
        <taxon>Euthyneura</taxon>
        <taxon>Panpulmonata</taxon>
        <taxon>Sacoglossa</taxon>
        <taxon>Placobranchoidea</taxon>
        <taxon>Plakobranchidae</taxon>
        <taxon>Elysia</taxon>
    </lineage>
</organism>
<dbReference type="Pfam" id="PF00149">
    <property type="entry name" value="Metallophos"/>
    <property type="match status" value="1"/>
</dbReference>
<evidence type="ECO:0000256" key="8">
    <source>
        <dbReference type="ARBA" id="ARBA00022833"/>
    </source>
</evidence>
<dbReference type="GO" id="GO:0005615">
    <property type="term" value="C:extracellular space"/>
    <property type="evidence" value="ECO:0007669"/>
    <property type="project" value="TreeGrafter"/>
</dbReference>
<keyword evidence="13" id="KW-1185">Reference proteome</keyword>
<evidence type="ECO:0000256" key="7">
    <source>
        <dbReference type="ARBA" id="ARBA00022801"/>
    </source>
</evidence>
<dbReference type="GO" id="GO:0046872">
    <property type="term" value="F:metal ion binding"/>
    <property type="evidence" value="ECO:0007669"/>
    <property type="project" value="UniProtKB-KW"/>
</dbReference>
<dbReference type="SUPFAM" id="SSF56300">
    <property type="entry name" value="Metallo-dependent phosphatases"/>
    <property type="match status" value="1"/>
</dbReference>
<accession>A0AAE0ZKQ4</accession>
<evidence type="ECO:0000256" key="9">
    <source>
        <dbReference type="ARBA" id="ARBA00023180"/>
    </source>
</evidence>
<dbReference type="Pfam" id="PF19272">
    <property type="entry name" value="ASMase_C"/>
    <property type="match status" value="1"/>
</dbReference>
<sequence length="454" mass="51138">MLLTINKASYFCQFWHVTDFHYDTTYFTDQLSCNDDVPTPGPYGDYWCDSPWRLVQSTVDFMAAKTRQHKNVDFVIWTGDTVAHIADSNTSLSENLRIIERVTDLLEHGLAGIPVYASLGNHDFYPSDQAEGGQSEIYRAVGDMWKDWIGNHSHVPRFESGGFYSKTLTSAPTLRVLALNTNLYYTSNDVTEAMADPGGQFQWMEQQLKDARASGHKVLLTGHVPAAPLTHGLVNWFYAAHKTRFVNILLTYSDVIAATHFGHDHQDGFKIIQNSDGSRAVAQFTAPSVTPWRYKIKTPSGDVSGAPHNPGVRLVEYDRDSGAHLDYHQFYINLTDTNRQNQSNWAKLYSFKSAYDVSDMSVTSMRAIFARIKDGKGRAYTSRYCRHAVVSKMDTPCSDEMRGEVYCAGLHYDVPKARQCVDQYLLRLSGADSLMVNVNLMTLAATAFIVKWLL</sequence>
<keyword evidence="4" id="KW-0964">Secreted</keyword>
<evidence type="ECO:0000313" key="13">
    <source>
        <dbReference type="Proteomes" id="UP001283361"/>
    </source>
</evidence>
<dbReference type="GO" id="GO:0008081">
    <property type="term" value="F:phosphoric diester hydrolase activity"/>
    <property type="evidence" value="ECO:0007669"/>
    <property type="project" value="TreeGrafter"/>
</dbReference>
<keyword evidence="7" id="KW-0378">Hydrolase</keyword>
<dbReference type="PANTHER" id="PTHR10340">
    <property type="entry name" value="SPHINGOMYELIN PHOSPHODIESTERASE"/>
    <property type="match status" value="1"/>
</dbReference>
<evidence type="ECO:0008006" key="14">
    <source>
        <dbReference type="Google" id="ProtNLM"/>
    </source>
</evidence>
<evidence type="ECO:0000259" key="10">
    <source>
        <dbReference type="Pfam" id="PF00149"/>
    </source>
</evidence>
<evidence type="ECO:0000259" key="11">
    <source>
        <dbReference type="Pfam" id="PF19272"/>
    </source>
</evidence>
<keyword evidence="5" id="KW-0479">Metal-binding</keyword>
<dbReference type="EMBL" id="JAWDGP010003778">
    <property type="protein sequence ID" value="KAK3771033.1"/>
    <property type="molecule type" value="Genomic_DNA"/>
</dbReference>
<comment type="cofactor">
    <cofactor evidence="1">
        <name>Zn(2+)</name>
        <dbReference type="ChEBI" id="CHEBI:29105"/>
    </cofactor>
</comment>
<reference evidence="12" key="1">
    <citation type="journal article" date="2023" name="G3 (Bethesda)">
        <title>A reference genome for the long-term kleptoplast-retaining sea slug Elysia crispata morphotype clarki.</title>
        <authorList>
            <person name="Eastman K.E."/>
            <person name="Pendleton A.L."/>
            <person name="Shaikh M.A."/>
            <person name="Suttiyut T."/>
            <person name="Ogas R."/>
            <person name="Tomko P."/>
            <person name="Gavelis G."/>
            <person name="Widhalm J.R."/>
            <person name="Wisecaver J.H."/>
        </authorList>
    </citation>
    <scope>NUCLEOTIDE SEQUENCE</scope>
    <source>
        <strain evidence="12">ECLA1</strain>
    </source>
</reference>
<evidence type="ECO:0000256" key="4">
    <source>
        <dbReference type="ARBA" id="ARBA00022525"/>
    </source>
</evidence>
<dbReference type="InterPro" id="IPR029052">
    <property type="entry name" value="Metallo-depent_PP-like"/>
</dbReference>
<proteinExistence type="inferred from homology"/>
<evidence type="ECO:0000256" key="3">
    <source>
        <dbReference type="ARBA" id="ARBA00008234"/>
    </source>
</evidence>
<feature type="domain" description="Calcineurin-like phosphoesterase" evidence="10">
    <location>
        <begin position="14"/>
        <end position="266"/>
    </location>
</feature>
<protein>
    <recommendedName>
        <fullName evidence="14">Acid sphingomyelinase-like phosphodiesterase 3b</fullName>
    </recommendedName>
</protein>
<evidence type="ECO:0000313" key="12">
    <source>
        <dbReference type="EMBL" id="KAK3771033.1"/>
    </source>
</evidence>
<name>A0AAE0ZKQ4_9GAST</name>
<evidence type="ECO:0000256" key="6">
    <source>
        <dbReference type="ARBA" id="ARBA00022729"/>
    </source>
</evidence>
<dbReference type="CDD" id="cd00842">
    <property type="entry name" value="MPP_ASMase"/>
    <property type="match status" value="1"/>
</dbReference>
<dbReference type="InterPro" id="IPR041805">
    <property type="entry name" value="ASMase/PPN1_MPP"/>
</dbReference>
<dbReference type="Proteomes" id="UP001283361">
    <property type="component" value="Unassembled WGS sequence"/>
</dbReference>
<comment type="similarity">
    <text evidence="3">Belongs to the acid sphingomyelinase family.</text>
</comment>
<keyword evidence="8" id="KW-0862">Zinc</keyword>
<dbReference type="AlphaFoldDB" id="A0AAE0ZKQ4"/>
<dbReference type="PANTHER" id="PTHR10340:SF57">
    <property type="entry name" value="METALLOPHOS DOMAIN-CONTAINING PROTEIN"/>
    <property type="match status" value="1"/>
</dbReference>
<evidence type="ECO:0000256" key="1">
    <source>
        <dbReference type="ARBA" id="ARBA00001947"/>
    </source>
</evidence>
<keyword evidence="9" id="KW-0325">Glycoprotein</keyword>
<dbReference type="InterPro" id="IPR045473">
    <property type="entry name" value="ASM_C"/>
</dbReference>
<keyword evidence="6" id="KW-0732">Signal</keyword>